<dbReference type="Gene3D" id="1.10.287.70">
    <property type="match status" value="1"/>
</dbReference>
<dbReference type="GO" id="GO:0022841">
    <property type="term" value="F:potassium ion leak channel activity"/>
    <property type="evidence" value="ECO:0007669"/>
    <property type="project" value="TreeGrafter"/>
</dbReference>
<dbReference type="InterPro" id="IPR003280">
    <property type="entry name" value="2pore_dom_K_chnl"/>
</dbReference>
<dbReference type="SUPFAM" id="SSF81324">
    <property type="entry name" value="Voltage-gated potassium channels"/>
    <property type="match status" value="1"/>
</dbReference>
<dbReference type="GO" id="GO:0005886">
    <property type="term" value="C:plasma membrane"/>
    <property type="evidence" value="ECO:0007669"/>
    <property type="project" value="TreeGrafter"/>
</dbReference>
<dbReference type="PANTHER" id="PTHR11003:SF334">
    <property type="entry name" value="FI03418P"/>
    <property type="match status" value="1"/>
</dbReference>
<dbReference type="EMBL" id="OB793506">
    <property type="protein sequence ID" value="CAD7427638.1"/>
    <property type="molecule type" value="Genomic_DNA"/>
</dbReference>
<proteinExistence type="predicted"/>
<dbReference type="AlphaFoldDB" id="A0A7R9HMF0"/>
<evidence type="ECO:0000256" key="5">
    <source>
        <dbReference type="SAM" id="Phobius"/>
    </source>
</evidence>
<organism evidence="6">
    <name type="scientific">Timema monikensis</name>
    <dbReference type="NCBI Taxonomy" id="170555"/>
    <lineage>
        <taxon>Eukaryota</taxon>
        <taxon>Metazoa</taxon>
        <taxon>Ecdysozoa</taxon>
        <taxon>Arthropoda</taxon>
        <taxon>Hexapoda</taxon>
        <taxon>Insecta</taxon>
        <taxon>Pterygota</taxon>
        <taxon>Neoptera</taxon>
        <taxon>Polyneoptera</taxon>
        <taxon>Phasmatodea</taxon>
        <taxon>Timematodea</taxon>
        <taxon>Timematoidea</taxon>
        <taxon>Timematidae</taxon>
        <taxon>Timema</taxon>
    </lineage>
</organism>
<dbReference type="GO" id="GO:0030322">
    <property type="term" value="P:stabilization of membrane potential"/>
    <property type="evidence" value="ECO:0007669"/>
    <property type="project" value="TreeGrafter"/>
</dbReference>
<accession>A0A7R9HMF0</accession>
<keyword evidence="2 5" id="KW-0812">Transmembrane</keyword>
<keyword evidence="3 5" id="KW-1133">Transmembrane helix</keyword>
<evidence type="ECO:0000256" key="2">
    <source>
        <dbReference type="ARBA" id="ARBA00022692"/>
    </source>
</evidence>
<evidence type="ECO:0000256" key="4">
    <source>
        <dbReference type="ARBA" id="ARBA00023136"/>
    </source>
</evidence>
<evidence type="ECO:0000256" key="3">
    <source>
        <dbReference type="ARBA" id="ARBA00022989"/>
    </source>
</evidence>
<evidence type="ECO:0000256" key="1">
    <source>
        <dbReference type="ARBA" id="ARBA00004141"/>
    </source>
</evidence>
<comment type="subcellular location">
    <subcellularLocation>
        <location evidence="1">Membrane</location>
        <topology evidence="1">Multi-pass membrane protein</topology>
    </subcellularLocation>
</comment>
<protein>
    <submittedName>
        <fullName evidence="6">Uncharacterized protein</fullName>
    </submittedName>
</protein>
<dbReference type="PANTHER" id="PTHR11003">
    <property type="entry name" value="POTASSIUM CHANNEL, SUBFAMILY K"/>
    <property type="match status" value="1"/>
</dbReference>
<keyword evidence="4 5" id="KW-0472">Membrane</keyword>
<name>A0A7R9HMF0_9NEOP</name>
<sequence>MERRRTRRYHHREKTWMEKFKDYLRQFIAFLFSNVGIIGLVVGYTITGAFIFIFIEKKEVSEGNIIVMKLRNETVDFLWNLTYVLNVFDEPHWKTAVSLKLMDYQEEVVKAISKGFDGSDNNLGSSQWSFSGAFLYSLTVITTIGRIGVIDTHADYDSFGVNLVQRKQSVENTSDGERLHRLFFACENVLNFHDF</sequence>
<evidence type="ECO:0000313" key="6">
    <source>
        <dbReference type="EMBL" id="CAD7427638.1"/>
    </source>
</evidence>
<gene>
    <name evidence="6" type="ORF">TMSB3V08_LOCUS4471</name>
</gene>
<feature type="transmembrane region" description="Helical" evidence="5">
    <location>
        <begin position="27"/>
        <end position="55"/>
    </location>
</feature>
<dbReference type="GO" id="GO:0015271">
    <property type="term" value="F:outward rectifier potassium channel activity"/>
    <property type="evidence" value="ECO:0007669"/>
    <property type="project" value="TreeGrafter"/>
</dbReference>
<reference evidence="6" key="1">
    <citation type="submission" date="2020-11" db="EMBL/GenBank/DDBJ databases">
        <authorList>
            <person name="Tran Van P."/>
        </authorList>
    </citation>
    <scope>NUCLEOTIDE SEQUENCE</scope>
</reference>